<proteinExistence type="inferred from homology"/>
<dbReference type="InterPro" id="IPR020946">
    <property type="entry name" value="Flavin_mOase-like"/>
</dbReference>
<evidence type="ECO:0000256" key="3">
    <source>
        <dbReference type="ARBA" id="ARBA00022630"/>
    </source>
</evidence>
<sequence length="632" mass="71873">MASTTVPNGVNGVHRVNGHGHDFLPPNVPSNLEELPDLYGWPRQNQRGYRIRELPSGPYRPLRVVVMGCGASGISFAKFAQDELNNVDIVLYEKNSDVGGTWLENRYPGCACDVPSVTYQFTWEPDTWSRFYSESPEIHRYFKRVAEKHNVLKYTKLNHTVTNALWDQDRGKWSITVHDSAENSTFIDECDIFINAGGPLNHWNMPKINGIERFQGVLAHTANYPEGLDLKDKRVAVCGIGSSGIQVIASVQKQASKLYTWIRSPTWILGTFGAKYIREPESDPNPAYTKEELRLMRQDPKTYLKYRKNIELSISEGFSVFFKNTPEANAAREISTKEMRAKLASRPDIADALIPKDFPVGCKRPTPGIGFLEALCADNVVAYPGGQLSTITEKGFLNPDGQEEEVDVIILATGFDTTWVPRFPIIANGKNMQDMYANNPLSYLGIAAPEIPNYFTYYGPYGPLGQASAVVMIEFFTRYFNTVIRKMQTEWIKSLAPRMDVALQFQEHADLYLKRTVWDSHCRSWWKGGEYDGRIMLYPGSRTQYMELISSPRFEDYDITYHGMNRWGFLGNGWSIRDYDGSDITWFWGLVDGKDKKEEYELDWKEDTSARKSDQAAMVDKVQETIISPNAL</sequence>
<evidence type="ECO:0000313" key="8">
    <source>
        <dbReference type="Proteomes" id="UP001172681"/>
    </source>
</evidence>
<dbReference type="Pfam" id="PF00743">
    <property type="entry name" value="FMO-like"/>
    <property type="match status" value="1"/>
</dbReference>
<keyword evidence="3" id="KW-0285">Flavoprotein</keyword>
<dbReference type="PANTHER" id="PTHR42877:SF7">
    <property type="entry name" value="FLAVIN-BINDING MONOOXYGENASE-RELATED"/>
    <property type="match status" value="1"/>
</dbReference>
<dbReference type="PANTHER" id="PTHR42877">
    <property type="entry name" value="L-ORNITHINE N(5)-MONOOXYGENASE-RELATED"/>
    <property type="match status" value="1"/>
</dbReference>
<comment type="cofactor">
    <cofactor evidence="1">
        <name>FAD</name>
        <dbReference type="ChEBI" id="CHEBI:57692"/>
    </cofactor>
</comment>
<keyword evidence="8" id="KW-1185">Reference proteome</keyword>
<dbReference type="Gene3D" id="3.50.50.60">
    <property type="entry name" value="FAD/NAD(P)-binding domain"/>
    <property type="match status" value="2"/>
</dbReference>
<dbReference type="GO" id="GO:0050661">
    <property type="term" value="F:NADP binding"/>
    <property type="evidence" value="ECO:0007669"/>
    <property type="project" value="InterPro"/>
</dbReference>
<keyword evidence="5" id="KW-0560">Oxidoreductase</keyword>
<name>A0AA39CV43_9EURO</name>
<evidence type="ECO:0000256" key="4">
    <source>
        <dbReference type="ARBA" id="ARBA00022827"/>
    </source>
</evidence>
<reference evidence="7" key="1">
    <citation type="submission" date="2022-10" db="EMBL/GenBank/DDBJ databases">
        <title>Culturing micro-colonial fungi from biological soil crusts in the Mojave desert and describing Neophaeococcomyces mojavensis, and introducing the new genera and species Taxawa tesnikishii.</title>
        <authorList>
            <person name="Kurbessoian T."/>
            <person name="Stajich J.E."/>
        </authorList>
    </citation>
    <scope>NUCLEOTIDE SEQUENCE</scope>
    <source>
        <strain evidence="7">TK_35</strain>
    </source>
</reference>
<protein>
    <submittedName>
        <fullName evidence="7">Uncharacterized protein</fullName>
    </submittedName>
</protein>
<dbReference type="InterPro" id="IPR036188">
    <property type="entry name" value="FAD/NAD-bd_sf"/>
</dbReference>
<dbReference type="SUPFAM" id="SSF51905">
    <property type="entry name" value="FAD/NAD(P)-binding domain"/>
    <property type="match status" value="2"/>
</dbReference>
<gene>
    <name evidence="7" type="ORF">H2204_010264</name>
</gene>
<comment type="caution">
    <text evidence="7">The sequence shown here is derived from an EMBL/GenBank/DDBJ whole genome shotgun (WGS) entry which is preliminary data.</text>
</comment>
<keyword evidence="4" id="KW-0274">FAD</keyword>
<evidence type="ECO:0000256" key="2">
    <source>
        <dbReference type="ARBA" id="ARBA00010139"/>
    </source>
</evidence>
<dbReference type="GO" id="GO:0004499">
    <property type="term" value="F:N,N-dimethylaniline monooxygenase activity"/>
    <property type="evidence" value="ECO:0007669"/>
    <property type="project" value="InterPro"/>
</dbReference>
<dbReference type="Proteomes" id="UP001172681">
    <property type="component" value="Unassembled WGS sequence"/>
</dbReference>
<dbReference type="InterPro" id="IPR051209">
    <property type="entry name" value="FAD-bind_Monooxygenase_sf"/>
</dbReference>
<evidence type="ECO:0000256" key="6">
    <source>
        <dbReference type="SAM" id="MobiDB-lite"/>
    </source>
</evidence>
<dbReference type="AlphaFoldDB" id="A0AA39CV43"/>
<evidence type="ECO:0000256" key="5">
    <source>
        <dbReference type="ARBA" id="ARBA00023002"/>
    </source>
</evidence>
<dbReference type="GO" id="GO:0050660">
    <property type="term" value="F:flavin adenine dinucleotide binding"/>
    <property type="evidence" value="ECO:0007669"/>
    <property type="project" value="InterPro"/>
</dbReference>
<accession>A0AA39CV43</accession>
<evidence type="ECO:0000256" key="1">
    <source>
        <dbReference type="ARBA" id="ARBA00001974"/>
    </source>
</evidence>
<feature type="region of interest" description="Disordered" evidence="6">
    <location>
        <begin position="1"/>
        <end position="22"/>
    </location>
</feature>
<comment type="similarity">
    <text evidence="2">Belongs to the FAD-binding monooxygenase family.</text>
</comment>
<dbReference type="EMBL" id="JAPDRN010000085">
    <property type="protein sequence ID" value="KAJ9625965.1"/>
    <property type="molecule type" value="Genomic_DNA"/>
</dbReference>
<organism evidence="7 8">
    <name type="scientific">Knufia peltigerae</name>
    <dbReference type="NCBI Taxonomy" id="1002370"/>
    <lineage>
        <taxon>Eukaryota</taxon>
        <taxon>Fungi</taxon>
        <taxon>Dikarya</taxon>
        <taxon>Ascomycota</taxon>
        <taxon>Pezizomycotina</taxon>
        <taxon>Eurotiomycetes</taxon>
        <taxon>Chaetothyriomycetidae</taxon>
        <taxon>Chaetothyriales</taxon>
        <taxon>Trichomeriaceae</taxon>
        <taxon>Knufia</taxon>
    </lineage>
</organism>
<evidence type="ECO:0000313" key="7">
    <source>
        <dbReference type="EMBL" id="KAJ9625965.1"/>
    </source>
</evidence>